<keyword evidence="2" id="KW-1185">Reference proteome</keyword>
<evidence type="ECO:0000313" key="2">
    <source>
        <dbReference type="Proteomes" id="UP001057402"/>
    </source>
</evidence>
<evidence type="ECO:0000313" key="1">
    <source>
        <dbReference type="EMBL" id="KAI4304586.1"/>
    </source>
</evidence>
<accession>A0ACB9L453</accession>
<comment type="caution">
    <text evidence="1">The sequence shown here is derived from an EMBL/GenBank/DDBJ whole genome shotgun (WGS) entry which is preliminary data.</text>
</comment>
<sequence>MEWSSSGWFPVVIALCVVALLKPLFDAVFFTPQSKNLPPGPRFFPFLGNYRWLFLSFSQMEPILKDLHAKYGPIVTVFVGKSPAIFVASHELAHRALVQNGASFADRPPPLVSSRVMSSNQKNINTSFYGPTWRLFRRNLTAEMLHPSRMRSFSKSRRWVLEVLMKRLGEHPGGEVVVVEHFQYAMFCLLVLMCFGDRLDEKAIRQVEDCQRRLLLRVNRFNVLGVWPRLGKVILRKRWQELHGLMNYQREVLSPLIEARSKFIQEYRQTDGEQQERTVAYVDSLFNLELPEEKRKLNEEEIITLCSEFLNGGTDTTSTALQWIMANMVKYPHIQEKLYQEIRGVVAAGSEEVEEDHLQSMPYLKAVVLEGLRRHPPGHFVLPHAVTEDAELNGYKIPKKGSINFMVAQMGWDPKVWEDPMEFRPERFLGEGRGDGFDITGSKEIRMMPFGVGRRICPGFGLAILHLEYFLANLIWRFHWKAVDGDDVDLTEKLEFTVVMKNPLRALISPSR</sequence>
<protein>
    <submittedName>
        <fullName evidence="1">Uncharacterized protein</fullName>
    </submittedName>
</protein>
<reference evidence="2" key="1">
    <citation type="journal article" date="2023" name="Front. Plant Sci.">
        <title>Chromosomal-level genome assembly of Melastoma candidum provides insights into trichome evolution.</title>
        <authorList>
            <person name="Zhong Y."/>
            <person name="Wu W."/>
            <person name="Sun C."/>
            <person name="Zou P."/>
            <person name="Liu Y."/>
            <person name="Dai S."/>
            <person name="Zhou R."/>
        </authorList>
    </citation>
    <scope>NUCLEOTIDE SEQUENCE [LARGE SCALE GENOMIC DNA]</scope>
</reference>
<proteinExistence type="predicted"/>
<dbReference type="Proteomes" id="UP001057402">
    <property type="component" value="Chromosome 12"/>
</dbReference>
<dbReference type="EMBL" id="CM042891">
    <property type="protein sequence ID" value="KAI4304586.1"/>
    <property type="molecule type" value="Genomic_DNA"/>
</dbReference>
<name>A0ACB9L453_9MYRT</name>
<gene>
    <name evidence="1" type="ORF">MLD38_040073</name>
</gene>
<organism evidence="1 2">
    <name type="scientific">Melastoma candidum</name>
    <dbReference type="NCBI Taxonomy" id="119954"/>
    <lineage>
        <taxon>Eukaryota</taxon>
        <taxon>Viridiplantae</taxon>
        <taxon>Streptophyta</taxon>
        <taxon>Embryophyta</taxon>
        <taxon>Tracheophyta</taxon>
        <taxon>Spermatophyta</taxon>
        <taxon>Magnoliopsida</taxon>
        <taxon>eudicotyledons</taxon>
        <taxon>Gunneridae</taxon>
        <taxon>Pentapetalae</taxon>
        <taxon>rosids</taxon>
        <taxon>malvids</taxon>
        <taxon>Myrtales</taxon>
        <taxon>Melastomataceae</taxon>
        <taxon>Melastomatoideae</taxon>
        <taxon>Melastomateae</taxon>
        <taxon>Melastoma</taxon>
    </lineage>
</organism>